<dbReference type="InterPro" id="IPR029055">
    <property type="entry name" value="Ntn_hydrolases_N"/>
</dbReference>
<dbReference type="UniPathway" id="UPA00204"/>
<feature type="active site" description="Nucleophile" evidence="9">
    <location>
        <position position="372"/>
    </location>
</feature>
<dbReference type="InterPro" id="IPR055262">
    <property type="entry name" value="GGT_CS"/>
</dbReference>
<organism evidence="12 13">
    <name type="scientific">Polaribacter butkevichii</name>
    <dbReference type="NCBI Taxonomy" id="218490"/>
    <lineage>
        <taxon>Bacteria</taxon>
        <taxon>Pseudomonadati</taxon>
        <taxon>Bacteroidota</taxon>
        <taxon>Flavobacteriia</taxon>
        <taxon>Flavobacteriales</taxon>
        <taxon>Flavobacteriaceae</taxon>
    </lineage>
</organism>
<keyword evidence="5 11" id="KW-0378">Hydrolase</keyword>
<feature type="binding site" evidence="10">
    <location>
        <position position="465"/>
    </location>
    <ligand>
        <name>L-glutamate</name>
        <dbReference type="ChEBI" id="CHEBI:29985"/>
    </ligand>
</feature>
<evidence type="ECO:0000256" key="8">
    <source>
        <dbReference type="ARBA" id="ARBA00047417"/>
    </source>
</evidence>
<dbReference type="InterPro" id="IPR043137">
    <property type="entry name" value="GGT_ssub_C"/>
</dbReference>
<dbReference type="GO" id="GO:0036374">
    <property type="term" value="F:glutathione hydrolase activity"/>
    <property type="evidence" value="ECO:0007669"/>
    <property type="project" value="UniProtKB-UniRule"/>
</dbReference>
<dbReference type="Pfam" id="PF01019">
    <property type="entry name" value="G_glu_transpept"/>
    <property type="match status" value="1"/>
</dbReference>
<dbReference type="GO" id="GO:0103068">
    <property type="term" value="F:leukotriene C4 gamma-glutamyl transferase activity"/>
    <property type="evidence" value="ECO:0007669"/>
    <property type="project" value="UniProtKB-EC"/>
</dbReference>
<sequence length="563" mass="62117">MKNIILLFAFSLVFIHCKTATKKEKVVGLIANKAMVVSAREEASKIGLLILEKGGNAFDAMAATELALAVAYPYAGNIGGGGFMVYRKNDGEIGALDYREKAPLAASKDMYLNDDGNVIPNKSTLGSMAVGIPGTIAGVFEAHRKFGTLPIQDILKPVIELAKRGVIVTKKQEARIKEYQPKFKEANQSLILFDSIWKENDIIKYPALAETLERISKNGRDEFYKGETAKRLVKFMQANGGIMTLDDLAKYEAKWRTPITFKYDDLKIISMSPPSSGGICLAQIMNGIEPYDLDTYGHNSVKTIQIITEAERRAYADRSFFLGDPDFVKIPLETLISKEYTKGRMDDFSFDKATKSADVAHGTIEMVESDETTHYSIVDQFGNAVSVTTTLNGAYGSKLYCSDLGFFLNNEMDDFSSKPGVPNMFGLIGAKANEIAPEKRMLSSMTPTIVEKNGNLWMVIGTPGGSTIITSVLQTILNVHEFKMGMQEAINQPRFHHQWLPDVIMMEPHQFDQKITDELKNKGYHINEKDAPVIGKVEGILVLPNGKLEGGADPRGDDKAVGY</sequence>
<dbReference type="GO" id="GO:0006751">
    <property type="term" value="P:glutathione catabolic process"/>
    <property type="evidence" value="ECO:0007669"/>
    <property type="project" value="UniProtKB-UniRule"/>
</dbReference>
<feature type="binding site" evidence="10">
    <location>
        <begin position="443"/>
        <end position="444"/>
    </location>
    <ligand>
        <name>L-glutamate</name>
        <dbReference type="ChEBI" id="CHEBI:29985"/>
    </ligand>
</feature>
<dbReference type="GO" id="GO:0006750">
    <property type="term" value="P:glutathione biosynthetic process"/>
    <property type="evidence" value="ECO:0007669"/>
    <property type="project" value="UniProtKB-KW"/>
</dbReference>
<feature type="binding site" evidence="10">
    <location>
        <position position="99"/>
    </location>
    <ligand>
        <name>L-glutamate</name>
        <dbReference type="ChEBI" id="CHEBI:29985"/>
    </ligand>
</feature>
<dbReference type="OrthoDB" id="9781342at2"/>
<dbReference type="PANTHER" id="PTHR43199:SF1">
    <property type="entry name" value="GLUTATHIONE HYDROLASE PROENZYME"/>
    <property type="match status" value="1"/>
</dbReference>
<keyword evidence="4 11" id="KW-0808">Transferase</keyword>
<accession>A0A2P6CF97</accession>
<evidence type="ECO:0000256" key="11">
    <source>
        <dbReference type="RuleBase" id="RU368036"/>
    </source>
</evidence>
<protein>
    <recommendedName>
        <fullName evidence="11">Glutathione hydrolase proenzyme</fullName>
        <ecNumber evidence="11">2.3.2.2</ecNumber>
        <ecNumber evidence="11">3.4.19.13</ecNumber>
    </recommendedName>
    <component>
        <recommendedName>
            <fullName evidence="11">Glutathione hydrolase large chain</fullName>
        </recommendedName>
    </component>
    <component>
        <recommendedName>
            <fullName evidence="11">Glutathione hydrolase small chain</fullName>
        </recommendedName>
    </component>
</protein>
<dbReference type="Gene3D" id="3.60.20.40">
    <property type="match status" value="1"/>
</dbReference>
<dbReference type="PRINTS" id="PR01210">
    <property type="entry name" value="GGTRANSPTASE"/>
</dbReference>
<dbReference type="EC" id="2.3.2.2" evidence="11"/>
<evidence type="ECO:0000313" key="12">
    <source>
        <dbReference type="EMBL" id="PQJ73558.1"/>
    </source>
</evidence>
<dbReference type="SUPFAM" id="SSF56235">
    <property type="entry name" value="N-terminal nucleophile aminohydrolases (Ntn hydrolases)"/>
    <property type="match status" value="1"/>
</dbReference>
<gene>
    <name evidence="12" type="ORF">BTO14_09895</name>
</gene>
<dbReference type="AlphaFoldDB" id="A0A2P6CF97"/>
<dbReference type="InterPro" id="IPR043138">
    <property type="entry name" value="GGT_lsub"/>
</dbReference>
<dbReference type="Proteomes" id="UP000247345">
    <property type="component" value="Unassembled WGS sequence"/>
</dbReference>
<keyword evidence="11" id="KW-0317">Glutathione biosynthesis</keyword>
<name>A0A2P6CF97_9FLAO</name>
<evidence type="ECO:0000256" key="7">
    <source>
        <dbReference type="ARBA" id="ARBA00023315"/>
    </source>
</evidence>
<reference evidence="12 13" key="1">
    <citation type="submission" date="2016-12" db="EMBL/GenBank/DDBJ databases">
        <title>Trade-off between light-utilization and light-protection in marine flavobacteria.</title>
        <authorList>
            <person name="Kumagai Y."/>
            <person name="Yoshizawa S."/>
            <person name="Kogure K."/>
            <person name="Iwasaki W."/>
        </authorList>
    </citation>
    <scope>NUCLEOTIDE SEQUENCE [LARGE SCALE GENOMIC DNA]</scope>
    <source>
        <strain evidence="12 13">KCTC 12100</strain>
    </source>
</reference>
<comment type="PTM">
    <text evidence="11">Cleaved by autocatalysis into a large and a small subunit.</text>
</comment>
<keyword evidence="7 11" id="KW-0012">Acyltransferase</keyword>
<evidence type="ECO:0000256" key="5">
    <source>
        <dbReference type="ARBA" id="ARBA00022801"/>
    </source>
</evidence>
<dbReference type="Gene3D" id="1.10.246.130">
    <property type="match status" value="1"/>
</dbReference>
<proteinExistence type="inferred from homology"/>
<dbReference type="EC" id="3.4.19.13" evidence="11"/>
<evidence type="ECO:0000256" key="4">
    <source>
        <dbReference type="ARBA" id="ARBA00022679"/>
    </source>
</evidence>
<evidence type="ECO:0000256" key="1">
    <source>
        <dbReference type="ARBA" id="ARBA00001049"/>
    </source>
</evidence>
<keyword evidence="6 11" id="KW-0865">Zymogen</keyword>
<dbReference type="InterPro" id="IPR051792">
    <property type="entry name" value="GGT_bact"/>
</dbReference>
<feature type="binding site" evidence="10">
    <location>
        <begin position="390"/>
        <end position="392"/>
    </location>
    <ligand>
        <name>L-glutamate</name>
        <dbReference type="ChEBI" id="CHEBI:29985"/>
    </ligand>
</feature>
<keyword evidence="13" id="KW-1185">Reference proteome</keyword>
<comment type="catalytic activity">
    <reaction evidence="2 11">
        <text>glutathione + H2O = L-cysteinylglycine + L-glutamate</text>
        <dbReference type="Rhea" id="RHEA:28807"/>
        <dbReference type="ChEBI" id="CHEBI:15377"/>
        <dbReference type="ChEBI" id="CHEBI:29985"/>
        <dbReference type="ChEBI" id="CHEBI:57925"/>
        <dbReference type="ChEBI" id="CHEBI:61694"/>
        <dbReference type="EC" id="3.4.19.13"/>
    </reaction>
</comment>
<comment type="pathway">
    <text evidence="11">Sulfur metabolism; glutathione metabolism.</text>
</comment>
<dbReference type="EMBL" id="MSCK01000001">
    <property type="protein sequence ID" value="PQJ73558.1"/>
    <property type="molecule type" value="Genomic_DNA"/>
</dbReference>
<dbReference type="PANTHER" id="PTHR43199">
    <property type="entry name" value="GLUTATHIONE HYDROLASE"/>
    <property type="match status" value="1"/>
</dbReference>
<comment type="subunit">
    <text evidence="11">This enzyme consists of two polypeptide chains, which are synthesized in precursor form from a single polypeptide.</text>
</comment>
<feature type="binding site" evidence="10">
    <location>
        <position position="414"/>
    </location>
    <ligand>
        <name>L-glutamate</name>
        <dbReference type="ChEBI" id="CHEBI:29985"/>
    </ligand>
</feature>
<evidence type="ECO:0000256" key="6">
    <source>
        <dbReference type="ARBA" id="ARBA00023145"/>
    </source>
</evidence>
<evidence type="ECO:0000256" key="9">
    <source>
        <dbReference type="PIRSR" id="PIRSR600101-1"/>
    </source>
</evidence>
<evidence type="ECO:0000313" key="13">
    <source>
        <dbReference type="Proteomes" id="UP000247345"/>
    </source>
</evidence>
<comment type="catalytic activity">
    <reaction evidence="8 11">
        <text>an N-terminal (5-L-glutamyl)-[peptide] + an alpha-amino acid = 5-L-glutamyl amino acid + an N-terminal L-alpha-aminoacyl-[peptide]</text>
        <dbReference type="Rhea" id="RHEA:23904"/>
        <dbReference type="Rhea" id="RHEA-COMP:9780"/>
        <dbReference type="Rhea" id="RHEA-COMP:9795"/>
        <dbReference type="ChEBI" id="CHEBI:77644"/>
        <dbReference type="ChEBI" id="CHEBI:78597"/>
        <dbReference type="ChEBI" id="CHEBI:78599"/>
        <dbReference type="ChEBI" id="CHEBI:78608"/>
        <dbReference type="EC" id="2.3.2.2"/>
    </reaction>
</comment>
<dbReference type="NCBIfam" id="TIGR00066">
    <property type="entry name" value="g_glut_trans"/>
    <property type="match status" value="1"/>
</dbReference>
<evidence type="ECO:0000256" key="3">
    <source>
        <dbReference type="ARBA" id="ARBA00009381"/>
    </source>
</evidence>
<dbReference type="PROSITE" id="PS00462">
    <property type="entry name" value="G_GLU_TRANSPEPTIDASE"/>
    <property type="match status" value="1"/>
</dbReference>
<comment type="catalytic activity">
    <reaction evidence="1 11">
        <text>an S-substituted glutathione + H2O = an S-substituted L-cysteinylglycine + L-glutamate</text>
        <dbReference type="Rhea" id="RHEA:59468"/>
        <dbReference type="ChEBI" id="CHEBI:15377"/>
        <dbReference type="ChEBI" id="CHEBI:29985"/>
        <dbReference type="ChEBI" id="CHEBI:90779"/>
        <dbReference type="ChEBI" id="CHEBI:143103"/>
        <dbReference type="EC" id="3.4.19.13"/>
    </reaction>
</comment>
<evidence type="ECO:0000256" key="10">
    <source>
        <dbReference type="PIRSR" id="PIRSR600101-2"/>
    </source>
</evidence>
<evidence type="ECO:0000256" key="2">
    <source>
        <dbReference type="ARBA" id="ARBA00001089"/>
    </source>
</evidence>
<dbReference type="RefSeq" id="WP_105049221.1">
    <property type="nucleotide sequence ID" value="NZ_CP150661.1"/>
</dbReference>
<comment type="caution">
    <text evidence="12">The sequence shown here is derived from an EMBL/GenBank/DDBJ whole genome shotgun (WGS) entry which is preliminary data.</text>
</comment>
<comment type="similarity">
    <text evidence="3 11">Belongs to the gamma-glutamyltransferase family.</text>
</comment>
<dbReference type="InterPro" id="IPR000101">
    <property type="entry name" value="GGT_peptidase"/>
</dbReference>